<evidence type="ECO:0000313" key="2">
    <source>
        <dbReference type="EMBL" id="OZC04279.1"/>
    </source>
</evidence>
<feature type="signal peptide" evidence="1">
    <location>
        <begin position="1"/>
        <end position="25"/>
    </location>
</feature>
<reference evidence="2 3" key="1">
    <citation type="submission" date="2016-11" db="EMBL/GenBank/DDBJ databases">
        <title>Study of marine rhodopsin-containing bacteria.</title>
        <authorList>
            <person name="Yoshizawa S."/>
            <person name="Kumagai Y."/>
            <person name="Kogure K."/>
        </authorList>
    </citation>
    <scope>NUCLEOTIDE SEQUENCE [LARGE SCALE GENOMIC DNA]</scope>
    <source>
        <strain evidence="2 3">SG-29</strain>
    </source>
</reference>
<dbReference type="Proteomes" id="UP000216446">
    <property type="component" value="Unassembled WGS sequence"/>
</dbReference>
<dbReference type="RefSeq" id="WP_094550573.1">
    <property type="nucleotide sequence ID" value="NZ_MQWB01000001.1"/>
</dbReference>
<name>A0A259U2Q2_9BACT</name>
<dbReference type="EMBL" id="MQWB01000001">
    <property type="protein sequence ID" value="OZC04279.1"/>
    <property type="molecule type" value="Genomic_DNA"/>
</dbReference>
<evidence type="ECO:0000313" key="3">
    <source>
        <dbReference type="Proteomes" id="UP000216446"/>
    </source>
</evidence>
<evidence type="ECO:0008006" key="4">
    <source>
        <dbReference type="Google" id="ProtNLM"/>
    </source>
</evidence>
<feature type="chain" id="PRO_5013102261" description="PhoU domain-containing protein" evidence="1">
    <location>
        <begin position="26"/>
        <end position="169"/>
    </location>
</feature>
<proteinExistence type="predicted"/>
<accession>A0A259U2Q2</accession>
<keyword evidence="1" id="KW-0732">Signal</keyword>
<comment type="caution">
    <text evidence="2">The sequence shown here is derived from an EMBL/GenBank/DDBJ whole genome shotgun (WGS) entry which is preliminary data.</text>
</comment>
<protein>
    <recommendedName>
        <fullName evidence="4">PhoU domain-containing protein</fullName>
    </recommendedName>
</protein>
<dbReference type="InParanoid" id="A0A259U2Q2"/>
<sequence>MRDHTHPAVALHALALVAAARTALAAARSITERRAGSDPTTLEAPEAAREDLTVLAGEIGSHVARLRLRSIIVGEELSRAASLAQAFEDRLLLDDLARDARRAHQKLLSLHAEMPLATIEEARIVAQSATRLATEPDALPASGDAPASPEWLDLAERAADWLDALREAL</sequence>
<gene>
    <name evidence="2" type="ORF">BSZ36_15590</name>
</gene>
<organism evidence="2 3">
    <name type="scientific">Rubricoccus marinus</name>
    <dbReference type="NCBI Taxonomy" id="716817"/>
    <lineage>
        <taxon>Bacteria</taxon>
        <taxon>Pseudomonadati</taxon>
        <taxon>Rhodothermota</taxon>
        <taxon>Rhodothermia</taxon>
        <taxon>Rhodothermales</taxon>
        <taxon>Rubricoccaceae</taxon>
        <taxon>Rubricoccus</taxon>
    </lineage>
</organism>
<keyword evidence="3" id="KW-1185">Reference proteome</keyword>
<evidence type="ECO:0000256" key="1">
    <source>
        <dbReference type="SAM" id="SignalP"/>
    </source>
</evidence>
<dbReference type="AlphaFoldDB" id="A0A259U2Q2"/>